<dbReference type="GO" id="GO:0003677">
    <property type="term" value="F:DNA binding"/>
    <property type="evidence" value="ECO:0007669"/>
    <property type="project" value="UniProtKB-KW"/>
</dbReference>
<dbReference type="AlphaFoldDB" id="A0A6B3NAC8"/>
<evidence type="ECO:0000256" key="2">
    <source>
        <dbReference type="ARBA" id="ARBA00023125"/>
    </source>
</evidence>
<dbReference type="PANTHER" id="PTHR30349">
    <property type="entry name" value="PHAGE INTEGRASE-RELATED"/>
    <property type="match status" value="1"/>
</dbReference>
<gene>
    <name evidence="5" type="ORF">F6J89_13485</name>
</gene>
<accession>A0A6B3NAC8</accession>
<protein>
    <submittedName>
        <fullName evidence="5">Tyrosine-type recombinase/integrase</fullName>
    </submittedName>
</protein>
<dbReference type="SUPFAM" id="SSF56349">
    <property type="entry name" value="DNA breaking-rejoining enzymes"/>
    <property type="match status" value="1"/>
</dbReference>
<dbReference type="PANTHER" id="PTHR30349:SF41">
    <property type="entry name" value="INTEGRASE_RECOMBINASE PROTEIN MJ0367-RELATED"/>
    <property type="match status" value="1"/>
</dbReference>
<dbReference type="GO" id="GO:0006310">
    <property type="term" value="P:DNA recombination"/>
    <property type="evidence" value="ECO:0007669"/>
    <property type="project" value="UniProtKB-KW"/>
</dbReference>
<comment type="similarity">
    <text evidence="1">Belongs to the 'phage' integrase family.</text>
</comment>
<dbReference type="InterPro" id="IPR011010">
    <property type="entry name" value="DNA_brk_join_enz"/>
</dbReference>
<proteinExistence type="inferred from homology"/>
<evidence type="ECO:0000256" key="1">
    <source>
        <dbReference type="ARBA" id="ARBA00008857"/>
    </source>
</evidence>
<sequence length="281" mass="32181">MLQIFDSYAAHRSDLSSTTHSIDFAKIRRKLQRCPYKKLHQAPHIIHWAMAQLTPGSAKRFLLQLRAASHWATQRNLIEYNPFSNLPKFKSTTIKTPEPFTPSEQSLIIGAFELSSDYAYYTDFVKFLFLTGARPSEAVALLWEHISPDLKVITFCQAVVEGKRKDTKTHQSRRFPTNCVLQTLLEHIRPRGHKPKGVVFPGPKGSLIQQHNFTTRAWRTILEPLPIRYRPPYSMRHTFITSCLEKGIGVPQVASWVGNSPKTIWQHYAGVICVQDVPTFD</sequence>
<dbReference type="InterPro" id="IPR002104">
    <property type="entry name" value="Integrase_catalytic"/>
</dbReference>
<dbReference type="Pfam" id="PF00589">
    <property type="entry name" value="Phage_integrase"/>
    <property type="match status" value="1"/>
</dbReference>
<dbReference type="EMBL" id="JAAHFQ010000237">
    <property type="protein sequence ID" value="NER28607.1"/>
    <property type="molecule type" value="Genomic_DNA"/>
</dbReference>
<dbReference type="InterPro" id="IPR013762">
    <property type="entry name" value="Integrase-like_cat_sf"/>
</dbReference>
<feature type="domain" description="Tyr recombinase" evidence="4">
    <location>
        <begin position="95"/>
        <end position="281"/>
    </location>
</feature>
<keyword evidence="3" id="KW-0233">DNA recombination</keyword>
<organism evidence="5">
    <name type="scientific">Symploca sp. SIO1C4</name>
    <dbReference type="NCBI Taxonomy" id="2607765"/>
    <lineage>
        <taxon>Bacteria</taxon>
        <taxon>Bacillati</taxon>
        <taxon>Cyanobacteriota</taxon>
        <taxon>Cyanophyceae</taxon>
        <taxon>Coleofasciculales</taxon>
        <taxon>Coleofasciculaceae</taxon>
        <taxon>Symploca</taxon>
    </lineage>
</organism>
<evidence type="ECO:0000256" key="3">
    <source>
        <dbReference type="ARBA" id="ARBA00023172"/>
    </source>
</evidence>
<evidence type="ECO:0000313" key="5">
    <source>
        <dbReference type="EMBL" id="NER28607.1"/>
    </source>
</evidence>
<keyword evidence="2" id="KW-0238">DNA-binding</keyword>
<dbReference type="InterPro" id="IPR050090">
    <property type="entry name" value="Tyrosine_recombinase_XerCD"/>
</dbReference>
<reference evidence="5" key="1">
    <citation type="submission" date="2019-11" db="EMBL/GenBank/DDBJ databases">
        <title>Genomic insights into an expanded diversity of filamentous marine cyanobacteria reveals the extraordinary biosynthetic potential of Moorea and Okeania.</title>
        <authorList>
            <person name="Ferreira Leao T."/>
            <person name="Wang M."/>
            <person name="Moss N."/>
            <person name="Da Silva R."/>
            <person name="Sanders J."/>
            <person name="Nurk S."/>
            <person name="Gurevich A."/>
            <person name="Humphrey G."/>
            <person name="Reher R."/>
            <person name="Zhu Q."/>
            <person name="Belda-Ferre P."/>
            <person name="Glukhov E."/>
            <person name="Rex R."/>
            <person name="Dorrestein P.C."/>
            <person name="Knight R."/>
            <person name="Pevzner P."/>
            <person name="Gerwick W.H."/>
            <person name="Gerwick L."/>
        </authorList>
    </citation>
    <scope>NUCLEOTIDE SEQUENCE</scope>
    <source>
        <strain evidence="5">SIO1C4</strain>
    </source>
</reference>
<name>A0A6B3NAC8_9CYAN</name>
<dbReference type="PROSITE" id="PS51898">
    <property type="entry name" value="TYR_RECOMBINASE"/>
    <property type="match status" value="1"/>
</dbReference>
<dbReference type="GO" id="GO:0015074">
    <property type="term" value="P:DNA integration"/>
    <property type="evidence" value="ECO:0007669"/>
    <property type="project" value="InterPro"/>
</dbReference>
<evidence type="ECO:0000259" key="4">
    <source>
        <dbReference type="PROSITE" id="PS51898"/>
    </source>
</evidence>
<dbReference type="Gene3D" id="1.10.443.10">
    <property type="entry name" value="Intergrase catalytic core"/>
    <property type="match status" value="1"/>
</dbReference>
<comment type="caution">
    <text evidence="5">The sequence shown here is derived from an EMBL/GenBank/DDBJ whole genome shotgun (WGS) entry which is preliminary data.</text>
</comment>